<reference evidence="2" key="1">
    <citation type="submission" date="2014-09" db="EMBL/GenBank/DDBJ databases">
        <authorList>
            <person name="Magalhaes I.L.F."/>
            <person name="Oliveira U."/>
            <person name="Santos F.R."/>
            <person name="Vidigal T.H.D.A."/>
            <person name="Brescovit A.D."/>
            <person name="Santos A.J."/>
        </authorList>
    </citation>
    <scope>NUCLEOTIDE SEQUENCE</scope>
    <source>
        <tissue evidence="2">Shoot tissue taken approximately 20 cm above the soil surface</tissue>
    </source>
</reference>
<accession>A0A0A8Z4Y7</accession>
<evidence type="ECO:0000313" key="2">
    <source>
        <dbReference type="EMBL" id="JAD31805.1"/>
    </source>
</evidence>
<dbReference type="AlphaFoldDB" id="A0A0A8Z4Y7"/>
<sequence>MAMMAQYKDDQGSSLPSPFKSGEQWMAVSGSSEQPR</sequence>
<organism evidence="2">
    <name type="scientific">Arundo donax</name>
    <name type="common">Giant reed</name>
    <name type="synonym">Donax arundinaceus</name>
    <dbReference type="NCBI Taxonomy" id="35708"/>
    <lineage>
        <taxon>Eukaryota</taxon>
        <taxon>Viridiplantae</taxon>
        <taxon>Streptophyta</taxon>
        <taxon>Embryophyta</taxon>
        <taxon>Tracheophyta</taxon>
        <taxon>Spermatophyta</taxon>
        <taxon>Magnoliopsida</taxon>
        <taxon>Liliopsida</taxon>
        <taxon>Poales</taxon>
        <taxon>Poaceae</taxon>
        <taxon>PACMAD clade</taxon>
        <taxon>Arundinoideae</taxon>
        <taxon>Arundineae</taxon>
        <taxon>Arundo</taxon>
    </lineage>
</organism>
<name>A0A0A8Z4Y7_ARUDO</name>
<dbReference type="EMBL" id="GBRH01266090">
    <property type="protein sequence ID" value="JAD31805.1"/>
    <property type="molecule type" value="Transcribed_RNA"/>
</dbReference>
<proteinExistence type="predicted"/>
<evidence type="ECO:0000256" key="1">
    <source>
        <dbReference type="SAM" id="MobiDB-lite"/>
    </source>
</evidence>
<feature type="region of interest" description="Disordered" evidence="1">
    <location>
        <begin position="1"/>
        <end position="36"/>
    </location>
</feature>
<protein>
    <submittedName>
        <fullName evidence="2">Uncharacterized protein</fullName>
    </submittedName>
</protein>
<reference evidence="2" key="2">
    <citation type="journal article" date="2015" name="Data Brief">
        <title>Shoot transcriptome of the giant reed, Arundo donax.</title>
        <authorList>
            <person name="Barrero R.A."/>
            <person name="Guerrero F.D."/>
            <person name="Moolhuijzen P."/>
            <person name="Goolsby J.A."/>
            <person name="Tidwell J."/>
            <person name="Bellgard S.E."/>
            <person name="Bellgard M.I."/>
        </authorList>
    </citation>
    <scope>NUCLEOTIDE SEQUENCE</scope>
    <source>
        <tissue evidence="2">Shoot tissue taken approximately 20 cm above the soil surface</tissue>
    </source>
</reference>